<feature type="region of interest" description="Disordered" evidence="1">
    <location>
        <begin position="1"/>
        <end position="43"/>
    </location>
</feature>
<accession>A0A5D4R8E7</accession>
<sequence length="87" mass="9861">MLIAVEGTKTPVGDSGNVETPQRASARRLNSAPRKAKCLERKSTDEVRSDKNIYKGSVAFLGKWKKLYERSNNQKSRANHFIFRANH</sequence>
<proteinExistence type="predicted"/>
<evidence type="ECO:0000256" key="1">
    <source>
        <dbReference type="SAM" id="MobiDB-lite"/>
    </source>
</evidence>
<gene>
    <name evidence="2" type="ORF">FZD51_15665</name>
</gene>
<organism evidence="2 3">
    <name type="scientific">Bacillus infantis</name>
    <dbReference type="NCBI Taxonomy" id="324767"/>
    <lineage>
        <taxon>Bacteria</taxon>
        <taxon>Bacillati</taxon>
        <taxon>Bacillota</taxon>
        <taxon>Bacilli</taxon>
        <taxon>Bacillales</taxon>
        <taxon>Bacillaceae</taxon>
        <taxon>Bacillus</taxon>
    </lineage>
</organism>
<protein>
    <submittedName>
        <fullName evidence="2">Uncharacterized protein</fullName>
    </submittedName>
</protein>
<evidence type="ECO:0000313" key="3">
    <source>
        <dbReference type="Proteomes" id="UP000322139"/>
    </source>
</evidence>
<name>A0A5D4R8E7_9BACI</name>
<reference evidence="2 3" key="1">
    <citation type="submission" date="2019-08" db="EMBL/GenBank/DDBJ databases">
        <title>Bacillus genomes from the desert of Cuatro Cienegas, Coahuila.</title>
        <authorList>
            <person name="Olmedo-Alvarez G."/>
        </authorList>
    </citation>
    <scope>NUCLEOTIDE SEQUENCE [LARGE SCALE GENOMIC DNA]</scope>
    <source>
        <strain evidence="2 3">CH446_14T</strain>
    </source>
</reference>
<dbReference type="AlphaFoldDB" id="A0A5D4R8E7"/>
<comment type="caution">
    <text evidence="2">The sequence shown here is derived from an EMBL/GenBank/DDBJ whole genome shotgun (WGS) entry which is preliminary data.</text>
</comment>
<dbReference type="EMBL" id="VTER01000007">
    <property type="protein sequence ID" value="TYS46900.1"/>
    <property type="molecule type" value="Genomic_DNA"/>
</dbReference>
<dbReference type="Proteomes" id="UP000322139">
    <property type="component" value="Unassembled WGS sequence"/>
</dbReference>
<evidence type="ECO:0000313" key="2">
    <source>
        <dbReference type="EMBL" id="TYS46900.1"/>
    </source>
</evidence>